<name>A0A2M7EAI9_9BACT</name>
<dbReference type="Gene3D" id="2.40.50.100">
    <property type="match status" value="1"/>
</dbReference>
<accession>A0A2M7EAI9</accession>
<reference evidence="2" key="1">
    <citation type="submission" date="2017-09" db="EMBL/GenBank/DDBJ databases">
        <title>Depth-based differentiation of microbial function through sediment-hosted aquifers and enrichment of novel symbionts in the deep terrestrial subsurface.</title>
        <authorList>
            <person name="Probst A.J."/>
            <person name="Ladd B."/>
            <person name="Jarett J.K."/>
            <person name="Geller-Mcgrath D.E."/>
            <person name="Sieber C.M.K."/>
            <person name="Emerson J.B."/>
            <person name="Anantharaman K."/>
            <person name="Thomas B.C."/>
            <person name="Malmstrom R."/>
            <person name="Stieglmeier M."/>
            <person name="Klingl A."/>
            <person name="Woyke T."/>
            <person name="Ryan C.M."/>
            <person name="Banfield J.F."/>
        </authorList>
    </citation>
    <scope>NUCLEOTIDE SEQUENCE [LARGE SCALE GENOMIC DNA]</scope>
</reference>
<dbReference type="EMBL" id="PETL01000032">
    <property type="protein sequence ID" value="PIV64743.1"/>
    <property type="molecule type" value="Genomic_DNA"/>
</dbReference>
<evidence type="ECO:0000313" key="1">
    <source>
        <dbReference type="EMBL" id="PIV64743.1"/>
    </source>
</evidence>
<sequence>APEKGNLSKIFFQVGEKVKVGETIATIETE</sequence>
<dbReference type="Proteomes" id="UP000228886">
    <property type="component" value="Unassembled WGS sequence"/>
</dbReference>
<dbReference type="InterPro" id="IPR011053">
    <property type="entry name" value="Single_hybrid_motif"/>
</dbReference>
<comment type="caution">
    <text evidence="1">The sequence shown here is derived from an EMBL/GenBank/DDBJ whole genome shotgun (WGS) entry which is preliminary data.</text>
</comment>
<dbReference type="SUPFAM" id="SSF51230">
    <property type="entry name" value="Single hybrid motif"/>
    <property type="match status" value="1"/>
</dbReference>
<feature type="non-terminal residue" evidence="1">
    <location>
        <position position="1"/>
    </location>
</feature>
<gene>
    <name evidence="1" type="ORF">COS11_00575</name>
</gene>
<evidence type="ECO:0000313" key="2">
    <source>
        <dbReference type="Proteomes" id="UP000228886"/>
    </source>
</evidence>
<dbReference type="AlphaFoldDB" id="A0A2M7EAI9"/>
<protein>
    <submittedName>
        <fullName evidence="1">Biotin attachment protein</fullName>
    </submittedName>
</protein>
<proteinExistence type="predicted"/>
<organism evidence="1 2">
    <name type="scientific">bacterium (Candidatus Ratteibacteria) CG01_land_8_20_14_3_00_40_19</name>
    <dbReference type="NCBI Taxonomy" id="2014290"/>
    <lineage>
        <taxon>Bacteria</taxon>
        <taxon>Candidatus Ratteibacteria</taxon>
    </lineage>
</organism>